<evidence type="ECO:0000256" key="3">
    <source>
        <dbReference type="ARBA" id="ARBA00022723"/>
    </source>
</evidence>
<dbReference type="InParanoid" id="A0A6J2V849"/>
<feature type="signal peptide" evidence="9">
    <location>
        <begin position="1"/>
        <end position="22"/>
    </location>
</feature>
<keyword evidence="6" id="KW-1015">Disulfide bond</keyword>
<feature type="domain" description="Pentraxin (PTX)" evidence="10">
    <location>
        <begin position="28"/>
        <end position="230"/>
    </location>
</feature>
<evidence type="ECO:0000313" key="11">
    <source>
        <dbReference type="Proteomes" id="UP000504632"/>
    </source>
</evidence>
<dbReference type="FunFam" id="2.60.120.200:FF:000070">
    <property type="entry name" value="Serum amyloid P-component"/>
    <property type="match status" value="1"/>
</dbReference>
<evidence type="ECO:0000256" key="9">
    <source>
        <dbReference type="RuleBase" id="RU362112"/>
    </source>
</evidence>
<dbReference type="InterPro" id="IPR013320">
    <property type="entry name" value="ConA-like_dom_sf"/>
</dbReference>
<sequence>MQRLKNMKSLVFFFTLFIISMAERQDLTGKMFTFPVESNTVHVSLKPEQNKPFTAVTACLRFFSDLQRPHSLFSLSIPSSDNAFLIFKRKEANQYAVWANGGETVFKGLEYKLNAWNSVCATWDSLTGIAQLWINGNPSSRRKAKAGVSINGTPKIILGQEQDKYGGGFDASQSFVGMLTDVHMWDSVLSPKDIWYYTEDFQVTPGNVLNWGSLEFSKHLEVVIESLETSKNGAYSVQSSKLAQ</sequence>
<dbReference type="AlphaFoldDB" id="A0A6J2V849"/>
<dbReference type="InterPro" id="IPR001759">
    <property type="entry name" value="PTX_dom"/>
</dbReference>
<reference evidence="12" key="1">
    <citation type="submission" date="2025-08" db="UniProtKB">
        <authorList>
            <consortium name="RefSeq"/>
        </authorList>
    </citation>
    <scope>IDENTIFICATION</scope>
</reference>
<dbReference type="GO" id="GO:0046872">
    <property type="term" value="F:metal ion binding"/>
    <property type="evidence" value="ECO:0007669"/>
    <property type="project" value="UniProtKB-KW"/>
</dbReference>
<evidence type="ECO:0000256" key="2">
    <source>
        <dbReference type="ARBA" id="ARBA00022525"/>
    </source>
</evidence>
<dbReference type="OrthoDB" id="547680at2759"/>
<evidence type="ECO:0000256" key="6">
    <source>
        <dbReference type="ARBA" id="ARBA00023157"/>
    </source>
</evidence>
<comment type="subcellular location">
    <subcellularLocation>
        <location evidence="1 9">Secreted</location>
    </subcellularLocation>
</comment>
<dbReference type="SMART" id="SM00159">
    <property type="entry name" value="PTX"/>
    <property type="match status" value="1"/>
</dbReference>
<dbReference type="PRINTS" id="PR00895">
    <property type="entry name" value="PENTAXIN"/>
</dbReference>
<evidence type="ECO:0000256" key="5">
    <source>
        <dbReference type="ARBA" id="ARBA00022837"/>
    </source>
</evidence>
<evidence type="ECO:0000256" key="7">
    <source>
        <dbReference type="ARBA" id="ARBA00038102"/>
    </source>
</evidence>
<evidence type="ECO:0000256" key="8">
    <source>
        <dbReference type="PROSITE-ProRule" id="PRU01172"/>
    </source>
</evidence>
<organism evidence="11 12">
    <name type="scientific">Chanos chanos</name>
    <name type="common">Milkfish</name>
    <name type="synonym">Mugil chanos</name>
    <dbReference type="NCBI Taxonomy" id="29144"/>
    <lineage>
        <taxon>Eukaryota</taxon>
        <taxon>Metazoa</taxon>
        <taxon>Chordata</taxon>
        <taxon>Craniata</taxon>
        <taxon>Vertebrata</taxon>
        <taxon>Euteleostomi</taxon>
        <taxon>Actinopterygii</taxon>
        <taxon>Neopterygii</taxon>
        <taxon>Teleostei</taxon>
        <taxon>Ostariophysi</taxon>
        <taxon>Gonorynchiformes</taxon>
        <taxon>Chanidae</taxon>
        <taxon>Chanos</taxon>
    </lineage>
</organism>
<evidence type="ECO:0000313" key="12">
    <source>
        <dbReference type="RefSeq" id="XP_030627356.1"/>
    </source>
</evidence>
<dbReference type="SUPFAM" id="SSF49899">
    <property type="entry name" value="Concanavalin A-like lectins/glucanases"/>
    <property type="match status" value="1"/>
</dbReference>
<evidence type="ECO:0000256" key="4">
    <source>
        <dbReference type="ARBA" id="ARBA00022729"/>
    </source>
</evidence>
<dbReference type="PANTHER" id="PTHR45869">
    <property type="entry name" value="C-REACTIVE PROTEIN-RELATED"/>
    <property type="match status" value="1"/>
</dbReference>
<dbReference type="GO" id="GO:0005576">
    <property type="term" value="C:extracellular region"/>
    <property type="evidence" value="ECO:0007669"/>
    <property type="project" value="UniProtKB-SubCell"/>
</dbReference>
<keyword evidence="2" id="KW-0964">Secreted</keyword>
<protein>
    <recommendedName>
        <fullName evidence="9">Pentraxin family member</fullName>
    </recommendedName>
</protein>
<name>A0A6J2V849_CHACN</name>
<dbReference type="GeneID" id="115809723"/>
<comment type="subunit">
    <text evidence="9">Homopentamer. Pentaxin (or pentraxin) have a discoid arrangement of 5 non-covalently bound subunits.</text>
</comment>
<gene>
    <name evidence="12" type="primary">LOC115809723</name>
</gene>
<accession>A0A6J2V849</accession>
<comment type="caution">
    <text evidence="8">Lacks conserved residue(s) required for the propagation of feature annotation.</text>
</comment>
<keyword evidence="5 9" id="KW-0106">Calcium</keyword>
<keyword evidence="4 9" id="KW-0732">Signal</keyword>
<dbReference type="InterPro" id="IPR051005">
    <property type="entry name" value="Pentraxin_domain"/>
</dbReference>
<comment type="cofactor">
    <cofactor evidence="9">
        <name>Ca(2+)</name>
        <dbReference type="ChEBI" id="CHEBI:29108"/>
    </cofactor>
    <text evidence="9">Binds 2 calcium ions per subunit.</text>
</comment>
<proteinExistence type="inferred from homology"/>
<feature type="chain" id="PRO_5027163850" description="Pentraxin family member" evidence="9">
    <location>
        <begin position="23"/>
        <end position="244"/>
    </location>
</feature>
<keyword evidence="3 9" id="KW-0479">Metal-binding</keyword>
<keyword evidence="11" id="KW-1185">Reference proteome</keyword>
<comment type="similarity">
    <text evidence="7 9">Belongs to the pentraxin family.</text>
</comment>
<dbReference type="PANTHER" id="PTHR45869:SF7">
    <property type="entry name" value="C-REACTIVE PROTEIN"/>
    <property type="match status" value="1"/>
</dbReference>
<dbReference type="Proteomes" id="UP000504632">
    <property type="component" value="Chromosome 4"/>
</dbReference>
<evidence type="ECO:0000259" key="10">
    <source>
        <dbReference type="PROSITE" id="PS51828"/>
    </source>
</evidence>
<dbReference type="Pfam" id="PF00354">
    <property type="entry name" value="Pentaxin"/>
    <property type="match status" value="1"/>
</dbReference>
<evidence type="ECO:0000256" key="1">
    <source>
        <dbReference type="ARBA" id="ARBA00004613"/>
    </source>
</evidence>
<dbReference type="RefSeq" id="XP_030627356.1">
    <property type="nucleotide sequence ID" value="XM_030771496.1"/>
</dbReference>
<dbReference type="Gene3D" id="2.60.120.200">
    <property type="match status" value="1"/>
</dbReference>
<dbReference type="PROSITE" id="PS51828">
    <property type="entry name" value="PTX_2"/>
    <property type="match status" value="1"/>
</dbReference>